<dbReference type="OrthoDB" id="61821at2"/>
<dbReference type="EMBL" id="VLLL01000005">
    <property type="protein sequence ID" value="TWJ15487.1"/>
    <property type="molecule type" value="Genomic_DNA"/>
</dbReference>
<protein>
    <submittedName>
        <fullName evidence="1">Uncharacterized protein</fullName>
    </submittedName>
</protein>
<dbReference type="AlphaFoldDB" id="A0A562VCD6"/>
<dbReference type="Proteomes" id="UP000321617">
    <property type="component" value="Unassembled WGS sequence"/>
</dbReference>
<proteinExistence type="predicted"/>
<evidence type="ECO:0000313" key="2">
    <source>
        <dbReference type="Proteomes" id="UP000321617"/>
    </source>
</evidence>
<keyword evidence="2" id="KW-1185">Reference proteome</keyword>
<comment type="caution">
    <text evidence="1">The sequence shown here is derived from an EMBL/GenBank/DDBJ whole genome shotgun (WGS) entry which is preliminary data.</text>
</comment>
<gene>
    <name evidence="1" type="ORF">LX16_1197</name>
</gene>
<organism evidence="1 2">
    <name type="scientific">Stackebrandtia albiflava</name>
    <dbReference type="NCBI Taxonomy" id="406432"/>
    <lineage>
        <taxon>Bacteria</taxon>
        <taxon>Bacillati</taxon>
        <taxon>Actinomycetota</taxon>
        <taxon>Actinomycetes</taxon>
        <taxon>Glycomycetales</taxon>
        <taxon>Glycomycetaceae</taxon>
        <taxon>Stackebrandtia</taxon>
    </lineage>
</organism>
<sequence length="280" mass="30158">MPHVLGIAVSDDLLAAWSRWFAPPVQPFRVGGLSEELASALPPGHRSVASAEVRDTFHMYGGEWIWLDEPSYYRVDPRARRVLLDDRASFGRRRDLPDGIPASGARFPWWPSLLGRVGNGPVRAYVESGVAASRHREVPPAVWVPAAPVLPEAARLAGTFAAGSGPNCFGTVMAAAGVPGAESVWMFQDPFERWIAARTVPVAGPGRDAEPGVVLVWRDATGLAAHAAVTLGGGFALNKPSQSWSSPRLVWTVRETITAGRHPGFRLSRHLITGARTSRP</sequence>
<reference evidence="1 2" key="1">
    <citation type="journal article" date="2013" name="Stand. Genomic Sci.">
        <title>Genomic Encyclopedia of Type Strains, Phase I: The one thousand microbial genomes (KMG-I) project.</title>
        <authorList>
            <person name="Kyrpides N.C."/>
            <person name="Woyke T."/>
            <person name="Eisen J.A."/>
            <person name="Garrity G."/>
            <person name="Lilburn T.G."/>
            <person name="Beck B.J."/>
            <person name="Whitman W.B."/>
            <person name="Hugenholtz P."/>
            <person name="Klenk H.P."/>
        </authorList>
    </citation>
    <scope>NUCLEOTIDE SEQUENCE [LARGE SCALE GENOMIC DNA]</scope>
    <source>
        <strain evidence="1 2">DSM 45044</strain>
    </source>
</reference>
<name>A0A562VCD6_9ACTN</name>
<accession>A0A562VCD6</accession>
<evidence type="ECO:0000313" key="1">
    <source>
        <dbReference type="EMBL" id="TWJ15487.1"/>
    </source>
</evidence>
<dbReference type="RefSeq" id="WP_147134261.1">
    <property type="nucleotide sequence ID" value="NZ_BAABIJ010000001.1"/>
</dbReference>